<evidence type="ECO:0000313" key="3">
    <source>
        <dbReference type="Proteomes" id="UP000054279"/>
    </source>
</evidence>
<dbReference type="EMBL" id="KN837108">
    <property type="protein sequence ID" value="KIJ46178.1"/>
    <property type="molecule type" value="Genomic_DNA"/>
</dbReference>
<name>A0A0C9UTK3_SPHS4</name>
<evidence type="ECO:0000313" key="2">
    <source>
        <dbReference type="EMBL" id="KIJ46178.1"/>
    </source>
</evidence>
<dbReference type="AlphaFoldDB" id="A0A0C9UTK3"/>
<organism evidence="2 3">
    <name type="scientific">Sphaerobolus stellatus (strain SS14)</name>
    <dbReference type="NCBI Taxonomy" id="990650"/>
    <lineage>
        <taxon>Eukaryota</taxon>
        <taxon>Fungi</taxon>
        <taxon>Dikarya</taxon>
        <taxon>Basidiomycota</taxon>
        <taxon>Agaricomycotina</taxon>
        <taxon>Agaricomycetes</taxon>
        <taxon>Phallomycetidae</taxon>
        <taxon>Geastrales</taxon>
        <taxon>Sphaerobolaceae</taxon>
        <taxon>Sphaerobolus</taxon>
    </lineage>
</organism>
<gene>
    <name evidence="2" type="ORF">M422DRAFT_29358</name>
</gene>
<dbReference type="Proteomes" id="UP000054279">
    <property type="component" value="Unassembled WGS sequence"/>
</dbReference>
<protein>
    <submittedName>
        <fullName evidence="2">Uncharacterized protein</fullName>
    </submittedName>
</protein>
<evidence type="ECO:0000256" key="1">
    <source>
        <dbReference type="SAM" id="MobiDB-lite"/>
    </source>
</evidence>
<keyword evidence="3" id="KW-1185">Reference proteome</keyword>
<proteinExistence type="predicted"/>
<reference evidence="2 3" key="1">
    <citation type="submission" date="2014-06" db="EMBL/GenBank/DDBJ databases">
        <title>Evolutionary Origins and Diversification of the Mycorrhizal Mutualists.</title>
        <authorList>
            <consortium name="DOE Joint Genome Institute"/>
            <consortium name="Mycorrhizal Genomics Consortium"/>
            <person name="Kohler A."/>
            <person name="Kuo A."/>
            <person name="Nagy L.G."/>
            <person name="Floudas D."/>
            <person name="Copeland A."/>
            <person name="Barry K.W."/>
            <person name="Cichocki N."/>
            <person name="Veneault-Fourrey C."/>
            <person name="LaButti K."/>
            <person name="Lindquist E.A."/>
            <person name="Lipzen A."/>
            <person name="Lundell T."/>
            <person name="Morin E."/>
            <person name="Murat C."/>
            <person name="Riley R."/>
            <person name="Ohm R."/>
            <person name="Sun H."/>
            <person name="Tunlid A."/>
            <person name="Henrissat B."/>
            <person name="Grigoriev I.V."/>
            <person name="Hibbett D.S."/>
            <person name="Martin F."/>
        </authorList>
    </citation>
    <scope>NUCLEOTIDE SEQUENCE [LARGE SCALE GENOMIC DNA]</scope>
    <source>
        <strain evidence="2 3">SS14</strain>
    </source>
</reference>
<accession>A0A0C9UTK3</accession>
<dbReference type="HOGENOM" id="CLU_3056263_0_0_1"/>
<feature type="region of interest" description="Disordered" evidence="1">
    <location>
        <begin position="1"/>
        <end position="28"/>
    </location>
</feature>
<feature type="non-terminal residue" evidence="2">
    <location>
        <position position="1"/>
    </location>
</feature>
<sequence>MSTIRSFARSGYPEPPITSSTSPAKPAQEDSGEIAFMLLVTYSFLCLSHKRCNR</sequence>